<comment type="similarity">
    <text evidence="1">Belongs to the peptidase C40 family.</text>
</comment>
<feature type="signal peptide" evidence="5">
    <location>
        <begin position="1"/>
        <end position="27"/>
    </location>
</feature>
<dbReference type="GO" id="GO:0006508">
    <property type="term" value="P:proteolysis"/>
    <property type="evidence" value="ECO:0007669"/>
    <property type="project" value="UniProtKB-KW"/>
</dbReference>
<dbReference type="InterPro" id="IPR051202">
    <property type="entry name" value="Peptidase_C40"/>
</dbReference>
<evidence type="ECO:0000256" key="4">
    <source>
        <dbReference type="ARBA" id="ARBA00022807"/>
    </source>
</evidence>
<protein>
    <submittedName>
        <fullName evidence="7">C40 family peptidase</fullName>
    </submittedName>
</protein>
<feature type="chain" id="PRO_5040815497" evidence="5">
    <location>
        <begin position="28"/>
        <end position="171"/>
    </location>
</feature>
<gene>
    <name evidence="7" type="ORF">NQZ67_24115</name>
</gene>
<dbReference type="RefSeq" id="WP_257450995.1">
    <property type="nucleotide sequence ID" value="NZ_JANIPJ010000021.1"/>
</dbReference>
<evidence type="ECO:0000256" key="3">
    <source>
        <dbReference type="ARBA" id="ARBA00022801"/>
    </source>
</evidence>
<dbReference type="PROSITE" id="PS51935">
    <property type="entry name" value="NLPC_P60"/>
    <property type="match status" value="1"/>
</dbReference>
<keyword evidence="4" id="KW-0788">Thiol protease</keyword>
<dbReference type="GO" id="GO:0008234">
    <property type="term" value="F:cysteine-type peptidase activity"/>
    <property type="evidence" value="ECO:0007669"/>
    <property type="project" value="UniProtKB-KW"/>
</dbReference>
<comment type="caution">
    <text evidence="7">The sequence shown here is derived from an EMBL/GenBank/DDBJ whole genome shotgun (WGS) entry which is preliminary data.</text>
</comment>
<dbReference type="InterPro" id="IPR000064">
    <property type="entry name" value="NLP_P60_dom"/>
</dbReference>
<evidence type="ECO:0000313" key="7">
    <source>
        <dbReference type="EMBL" id="MCR2806975.1"/>
    </source>
</evidence>
<evidence type="ECO:0000259" key="6">
    <source>
        <dbReference type="PROSITE" id="PS51935"/>
    </source>
</evidence>
<name>A0A9X2SBD9_9BACL</name>
<dbReference type="Pfam" id="PF00877">
    <property type="entry name" value="NLPC_P60"/>
    <property type="match status" value="1"/>
</dbReference>
<accession>A0A9X2SBD9</accession>
<reference evidence="7" key="1">
    <citation type="submission" date="2022-08" db="EMBL/GenBank/DDBJ databases">
        <title>The genomic sequence of strain Paenibacillus sp. SCIV0701.</title>
        <authorList>
            <person name="Zhao H."/>
        </authorList>
    </citation>
    <scope>NUCLEOTIDE SEQUENCE</scope>
    <source>
        <strain evidence="7">SCIV0701</strain>
    </source>
</reference>
<dbReference type="Proteomes" id="UP001141950">
    <property type="component" value="Unassembled WGS sequence"/>
</dbReference>
<keyword evidence="3" id="KW-0378">Hydrolase</keyword>
<dbReference type="PANTHER" id="PTHR47053">
    <property type="entry name" value="MUREIN DD-ENDOPEPTIDASE MEPH-RELATED"/>
    <property type="match status" value="1"/>
</dbReference>
<evidence type="ECO:0000256" key="1">
    <source>
        <dbReference type="ARBA" id="ARBA00007074"/>
    </source>
</evidence>
<dbReference type="AlphaFoldDB" id="A0A9X2SBD9"/>
<dbReference type="Gene3D" id="3.90.1720.10">
    <property type="entry name" value="endopeptidase domain like (from Nostoc punctiforme)"/>
    <property type="match status" value="1"/>
</dbReference>
<keyword evidence="2" id="KW-0645">Protease</keyword>
<dbReference type="InterPro" id="IPR038765">
    <property type="entry name" value="Papain-like_cys_pep_sf"/>
</dbReference>
<organism evidence="7 8">
    <name type="scientific">Paenibacillus soyae</name>
    <dbReference type="NCBI Taxonomy" id="2969249"/>
    <lineage>
        <taxon>Bacteria</taxon>
        <taxon>Bacillati</taxon>
        <taxon>Bacillota</taxon>
        <taxon>Bacilli</taxon>
        <taxon>Bacillales</taxon>
        <taxon>Paenibacillaceae</taxon>
        <taxon>Paenibacillus</taxon>
    </lineage>
</organism>
<dbReference type="PANTHER" id="PTHR47053:SF1">
    <property type="entry name" value="MUREIN DD-ENDOPEPTIDASE MEPH-RELATED"/>
    <property type="match status" value="1"/>
</dbReference>
<dbReference type="SUPFAM" id="SSF54001">
    <property type="entry name" value="Cysteine proteinases"/>
    <property type="match status" value="1"/>
</dbReference>
<keyword evidence="5" id="KW-0732">Signal</keyword>
<evidence type="ECO:0000313" key="8">
    <source>
        <dbReference type="Proteomes" id="UP001141950"/>
    </source>
</evidence>
<sequence length="171" mass="18514">MKKLNWMTKTVVATTCAVALLSGHALVGTDNSIGQAHAASATTASAKADKIIAFAKSLQGKVRYDFGTNSPSRLVFDCSSFTKYVFGKYGVSLKWGTSSQKYAGKYVSKSNLQKGDLILFNNGKSKTVSHVGIYIGNGQFIHNTIGSSFNGVRINKLSDYTHRYSTARRVL</sequence>
<proteinExistence type="inferred from homology"/>
<evidence type="ECO:0000256" key="2">
    <source>
        <dbReference type="ARBA" id="ARBA00022670"/>
    </source>
</evidence>
<keyword evidence="8" id="KW-1185">Reference proteome</keyword>
<feature type="domain" description="NlpC/P60" evidence="6">
    <location>
        <begin position="45"/>
        <end position="171"/>
    </location>
</feature>
<evidence type="ECO:0000256" key="5">
    <source>
        <dbReference type="SAM" id="SignalP"/>
    </source>
</evidence>
<dbReference type="EMBL" id="JANIPJ010000021">
    <property type="protein sequence ID" value="MCR2806975.1"/>
    <property type="molecule type" value="Genomic_DNA"/>
</dbReference>